<dbReference type="AlphaFoldDB" id="A0A7S3FZB5"/>
<evidence type="ECO:0000313" key="2">
    <source>
        <dbReference type="EMBL" id="CAE0239511.1"/>
    </source>
</evidence>
<proteinExistence type="predicted"/>
<reference evidence="2" key="1">
    <citation type="submission" date="2021-01" db="EMBL/GenBank/DDBJ databases">
        <authorList>
            <person name="Corre E."/>
            <person name="Pelletier E."/>
            <person name="Niang G."/>
            <person name="Scheremetjew M."/>
            <person name="Finn R."/>
            <person name="Kale V."/>
            <person name="Holt S."/>
            <person name="Cochrane G."/>
            <person name="Meng A."/>
            <person name="Brown T."/>
            <person name="Cohen L."/>
        </authorList>
    </citation>
    <scope>NUCLEOTIDE SEQUENCE</scope>
    <source>
        <strain evidence="2">NIES-2562</strain>
    </source>
</reference>
<organism evidence="2">
    <name type="scientific">Palpitomonas bilix</name>
    <dbReference type="NCBI Taxonomy" id="652834"/>
    <lineage>
        <taxon>Eukaryota</taxon>
        <taxon>Eukaryota incertae sedis</taxon>
    </lineage>
</organism>
<name>A0A7S3FZB5_9EUKA</name>
<accession>A0A7S3FZB5</accession>
<sequence length="147" mass="15967">MNTYLFYHSAVSTDDANSYISLLGRLEQDMVDYFGVKGREGAAVHAFDQWYTSTLEHIANAGWHVLLVFDCVDSITPTSSNYLPHSLPANVQLIVIGCPSFPISVLSNRAHRVFEQRGLMCDSEEGEEGEGGGGGPPGWVGGGFTPR</sequence>
<gene>
    <name evidence="2" type="ORF">PBIL07802_LOCUS1660</name>
</gene>
<protein>
    <submittedName>
        <fullName evidence="2">Uncharacterized protein</fullName>
    </submittedName>
</protein>
<dbReference type="EMBL" id="HBIB01002538">
    <property type="protein sequence ID" value="CAE0239511.1"/>
    <property type="molecule type" value="Transcribed_RNA"/>
</dbReference>
<evidence type="ECO:0000256" key="1">
    <source>
        <dbReference type="SAM" id="MobiDB-lite"/>
    </source>
</evidence>
<feature type="compositionally biased region" description="Gly residues" evidence="1">
    <location>
        <begin position="131"/>
        <end position="147"/>
    </location>
</feature>
<feature type="region of interest" description="Disordered" evidence="1">
    <location>
        <begin position="123"/>
        <end position="147"/>
    </location>
</feature>